<feature type="domain" description="Methyltransferase" evidence="4">
    <location>
        <begin position="40"/>
        <end position="132"/>
    </location>
</feature>
<dbReference type="PANTHER" id="PTHR43464">
    <property type="entry name" value="METHYLTRANSFERASE"/>
    <property type="match status" value="1"/>
</dbReference>
<dbReference type="Gene3D" id="3.40.50.150">
    <property type="entry name" value="Vaccinia Virus protein VP39"/>
    <property type="match status" value="1"/>
</dbReference>
<sequence length="249" mass="26824">MPDAIFAEPRLAAVYDAFDGERGDLVHYVAIADEFGARSVLDVGCGTGSLAVLLAGGGRTVTGIDPAAASLEIARSRAGGERVTWIHGDAASVSAIGADLAIMTGNVAQVFLTDADWAATLRGIRGALCPGGRFVFETRRPERRAWEEWVPRTETRDGVERRFELLDVTPPYVSFRYSFRFASDGAVLTSDSTLRFRDRAEIEASLTAGGFDVLDVREAPDRPGREFVFVAQVASITTDARSHGRQAAK</sequence>
<reference evidence="5" key="1">
    <citation type="submission" date="2021-03" db="EMBL/GenBank/DDBJ databases">
        <title>Whole genome shotgun sequence of Actinoplanes consettensis NBRC 14913.</title>
        <authorList>
            <person name="Komaki H."/>
            <person name="Tamura T."/>
        </authorList>
    </citation>
    <scope>NUCLEOTIDE SEQUENCE</scope>
    <source>
        <strain evidence="5">NBRC 14913</strain>
    </source>
</reference>
<dbReference type="AlphaFoldDB" id="A0A919SM26"/>
<keyword evidence="2" id="KW-0808">Transferase</keyword>
<evidence type="ECO:0000313" key="5">
    <source>
        <dbReference type="EMBL" id="GIM75300.1"/>
    </source>
</evidence>
<evidence type="ECO:0000313" key="6">
    <source>
        <dbReference type="Proteomes" id="UP000680865"/>
    </source>
</evidence>
<dbReference type="GO" id="GO:0032259">
    <property type="term" value="P:methylation"/>
    <property type="evidence" value="ECO:0007669"/>
    <property type="project" value="UniProtKB-KW"/>
</dbReference>
<organism evidence="5 6">
    <name type="scientific">Winogradskya consettensis</name>
    <dbReference type="NCBI Taxonomy" id="113560"/>
    <lineage>
        <taxon>Bacteria</taxon>
        <taxon>Bacillati</taxon>
        <taxon>Actinomycetota</taxon>
        <taxon>Actinomycetes</taxon>
        <taxon>Micromonosporales</taxon>
        <taxon>Micromonosporaceae</taxon>
        <taxon>Winogradskya</taxon>
    </lineage>
</organism>
<proteinExistence type="predicted"/>
<protein>
    <submittedName>
        <fullName evidence="5">Methyltransferase</fullName>
    </submittedName>
</protein>
<dbReference type="EMBL" id="BOQP01000022">
    <property type="protein sequence ID" value="GIM75300.1"/>
    <property type="molecule type" value="Genomic_DNA"/>
</dbReference>
<accession>A0A919SM26</accession>
<evidence type="ECO:0000259" key="4">
    <source>
        <dbReference type="Pfam" id="PF13649"/>
    </source>
</evidence>
<name>A0A919SM26_9ACTN</name>
<dbReference type="PANTHER" id="PTHR43464:SF19">
    <property type="entry name" value="UBIQUINONE BIOSYNTHESIS O-METHYLTRANSFERASE, MITOCHONDRIAL"/>
    <property type="match status" value="1"/>
</dbReference>
<dbReference type="GO" id="GO:0008168">
    <property type="term" value="F:methyltransferase activity"/>
    <property type="evidence" value="ECO:0007669"/>
    <property type="project" value="UniProtKB-KW"/>
</dbReference>
<gene>
    <name evidence="5" type="ORF">Aco04nite_44710</name>
</gene>
<comment type="caution">
    <text evidence="5">The sequence shown here is derived from an EMBL/GenBank/DDBJ whole genome shotgun (WGS) entry which is preliminary data.</text>
</comment>
<evidence type="ECO:0000256" key="1">
    <source>
        <dbReference type="ARBA" id="ARBA00022603"/>
    </source>
</evidence>
<dbReference type="Pfam" id="PF13649">
    <property type="entry name" value="Methyltransf_25"/>
    <property type="match status" value="1"/>
</dbReference>
<dbReference type="CDD" id="cd02440">
    <property type="entry name" value="AdoMet_MTases"/>
    <property type="match status" value="1"/>
</dbReference>
<keyword evidence="3" id="KW-0949">S-adenosyl-L-methionine</keyword>
<dbReference type="SUPFAM" id="SSF53335">
    <property type="entry name" value="S-adenosyl-L-methionine-dependent methyltransferases"/>
    <property type="match status" value="1"/>
</dbReference>
<keyword evidence="6" id="KW-1185">Reference proteome</keyword>
<dbReference type="RefSeq" id="WP_212999155.1">
    <property type="nucleotide sequence ID" value="NZ_BAAATW010000014.1"/>
</dbReference>
<dbReference type="InterPro" id="IPR041698">
    <property type="entry name" value="Methyltransf_25"/>
</dbReference>
<evidence type="ECO:0000256" key="2">
    <source>
        <dbReference type="ARBA" id="ARBA00022679"/>
    </source>
</evidence>
<evidence type="ECO:0000256" key="3">
    <source>
        <dbReference type="ARBA" id="ARBA00022691"/>
    </source>
</evidence>
<dbReference type="InterPro" id="IPR029063">
    <property type="entry name" value="SAM-dependent_MTases_sf"/>
</dbReference>
<dbReference type="Proteomes" id="UP000680865">
    <property type="component" value="Unassembled WGS sequence"/>
</dbReference>
<keyword evidence="1 5" id="KW-0489">Methyltransferase</keyword>